<evidence type="ECO:0000256" key="8">
    <source>
        <dbReference type="ARBA" id="ARBA00023002"/>
    </source>
</evidence>
<evidence type="ECO:0000256" key="16">
    <source>
        <dbReference type="ARBA" id="ARBA00049548"/>
    </source>
</evidence>
<dbReference type="GO" id="GO:0046872">
    <property type="term" value="F:metal ion binding"/>
    <property type="evidence" value="ECO:0007669"/>
    <property type="project" value="UniProtKB-KW"/>
</dbReference>
<evidence type="ECO:0000256" key="1">
    <source>
        <dbReference type="ARBA" id="ARBA00001962"/>
    </source>
</evidence>
<comment type="catalytic activity">
    <reaction evidence="16">
        <text>cholesterol + NADPH + O2 + H(+) = 7-dehydrocholesterol + NADP(+) + 2 H2O</text>
        <dbReference type="Rhea" id="RHEA:45024"/>
        <dbReference type="ChEBI" id="CHEBI:15377"/>
        <dbReference type="ChEBI" id="CHEBI:15378"/>
        <dbReference type="ChEBI" id="CHEBI:15379"/>
        <dbReference type="ChEBI" id="CHEBI:16113"/>
        <dbReference type="ChEBI" id="CHEBI:17759"/>
        <dbReference type="ChEBI" id="CHEBI:57783"/>
        <dbReference type="ChEBI" id="CHEBI:58349"/>
        <dbReference type="EC" id="1.14.19.21"/>
    </reaction>
    <physiologicalReaction direction="left-to-right" evidence="16">
        <dbReference type="Rhea" id="RHEA:45025"/>
    </physiologicalReaction>
</comment>
<comment type="similarity">
    <text evidence="13">Belongs to the cholesterol 7-desaturase family.</text>
</comment>
<keyword evidence="9" id="KW-0408">Iron</keyword>
<comment type="cofactor">
    <cofactor evidence="1">
        <name>Fe cation</name>
        <dbReference type="ChEBI" id="CHEBI:24875"/>
    </cofactor>
</comment>
<keyword evidence="6" id="KW-0479">Metal-binding</keyword>
<keyword evidence="7 17" id="KW-1133">Transmembrane helix</keyword>
<dbReference type="SUPFAM" id="SSF55961">
    <property type="entry name" value="Bet v1-like"/>
    <property type="match status" value="1"/>
</dbReference>
<dbReference type="GO" id="GO:0008203">
    <property type="term" value="P:cholesterol metabolic process"/>
    <property type="evidence" value="ECO:0007669"/>
    <property type="project" value="InterPro"/>
</dbReference>
<evidence type="ECO:0000256" key="9">
    <source>
        <dbReference type="ARBA" id="ARBA00023004"/>
    </source>
</evidence>
<dbReference type="Gene3D" id="2.102.10.10">
    <property type="entry name" value="Rieske [2Fe-2S] iron-sulphur domain"/>
    <property type="match status" value="1"/>
</dbReference>
<sequence>MIDHRCSTHPPNHISLVSPSPTRLHIHKYTNLQPIQHLSLRLCASQRDSTSSRPFLGAPYREPMSLPMNILTQVAMTMSSWSAFSMRYFTVYVDLLSKTGPLFVLLSLGVIYILYYLYLLSRPLNLISDLTGEKSDKYFRLPAKNDAMAKEHFRSRLQQERGSGKLPIYPNGWFGILESSEIGRNEVKYVTALGENFAVFRGADGKVHVVNACCIHLRGDVEVEGTPRNGCLECPSHGWQFSAETENWKNIPRIEKDSAKVPTTWRSVEVNHIIFVWYHAEGEEPSYEIQPLKEITSSGGYKYVGRFEYLMDAHTEDILQNLADNFHVEYLHVPRMGFAGADLDGFWRKWISFFVKLNQKTSWEPDADHPHLSWTRTEFQFKLLKKISIPNGLQVVKCVGPGYLEVTTLFTNVKAYMTVFITPIGPLKVRMAGQLYTRPCQVLMGRFMLHGYYNNVEDDVTIWNYGKPRLQLNAIKEEGPLVNFRRWYSQFYSNNSFSLDYERRNI</sequence>
<evidence type="ECO:0000256" key="6">
    <source>
        <dbReference type="ARBA" id="ARBA00022723"/>
    </source>
</evidence>
<dbReference type="PANTHER" id="PTHR21266">
    <property type="entry name" value="IRON-SULFUR DOMAIN CONTAINING PROTEIN"/>
    <property type="match status" value="1"/>
</dbReference>
<evidence type="ECO:0000313" key="20">
    <source>
        <dbReference type="Proteomes" id="UP001152759"/>
    </source>
</evidence>
<evidence type="ECO:0000256" key="5">
    <source>
        <dbReference type="ARBA" id="ARBA00022714"/>
    </source>
</evidence>
<dbReference type="InterPro" id="IPR036922">
    <property type="entry name" value="Rieske_2Fe-2S_sf"/>
</dbReference>
<evidence type="ECO:0000256" key="7">
    <source>
        <dbReference type="ARBA" id="ARBA00022989"/>
    </source>
</evidence>
<dbReference type="EMBL" id="OU963863">
    <property type="protein sequence ID" value="CAH0385424.1"/>
    <property type="molecule type" value="Genomic_DNA"/>
</dbReference>
<evidence type="ECO:0000256" key="14">
    <source>
        <dbReference type="ARBA" id="ARBA00026095"/>
    </source>
</evidence>
<evidence type="ECO:0000256" key="10">
    <source>
        <dbReference type="ARBA" id="ARBA00023014"/>
    </source>
</evidence>
<keyword evidence="11 17" id="KW-0472">Membrane</keyword>
<keyword evidence="20" id="KW-1185">Reference proteome</keyword>
<keyword evidence="5" id="KW-0001">2Fe-2S</keyword>
<dbReference type="Proteomes" id="UP001152759">
    <property type="component" value="Chromosome 2"/>
</dbReference>
<evidence type="ECO:0000256" key="15">
    <source>
        <dbReference type="ARBA" id="ARBA00047853"/>
    </source>
</evidence>
<dbReference type="Gene3D" id="3.90.380.10">
    <property type="entry name" value="Naphthalene 1,2-dioxygenase Alpha Subunit, Chain A, domain 1"/>
    <property type="match status" value="1"/>
</dbReference>
<dbReference type="GO" id="GO:0051537">
    <property type="term" value="F:2 iron, 2 sulfur cluster binding"/>
    <property type="evidence" value="ECO:0007669"/>
    <property type="project" value="UniProtKB-KW"/>
</dbReference>
<dbReference type="InterPro" id="IPR017941">
    <property type="entry name" value="Rieske_2Fe-2S"/>
</dbReference>
<keyword evidence="10" id="KW-0411">Iron-sulfur</keyword>
<accession>A0A9P0A798</accession>
<dbReference type="GO" id="GO:0005737">
    <property type="term" value="C:cytoplasm"/>
    <property type="evidence" value="ECO:0007669"/>
    <property type="project" value="TreeGrafter"/>
</dbReference>
<dbReference type="Pfam" id="PF00355">
    <property type="entry name" value="Rieske"/>
    <property type="match status" value="1"/>
</dbReference>
<protein>
    <recommendedName>
        <fullName evidence="14">cholesterol 7-desaturase</fullName>
        <ecNumber evidence="14">1.14.19.21</ecNumber>
    </recommendedName>
</protein>
<feature type="domain" description="Rieske" evidence="18">
    <location>
        <begin position="173"/>
        <end position="276"/>
    </location>
</feature>
<comment type="subcellular location">
    <subcellularLocation>
        <location evidence="2">Membrane</location>
    </subcellularLocation>
</comment>
<evidence type="ECO:0000256" key="2">
    <source>
        <dbReference type="ARBA" id="ARBA00004370"/>
    </source>
</evidence>
<dbReference type="SUPFAM" id="SSF50022">
    <property type="entry name" value="ISP domain"/>
    <property type="match status" value="1"/>
</dbReference>
<dbReference type="PANTHER" id="PTHR21266:SF32">
    <property type="entry name" value="CHOLESTEROL 7-DESATURASE NVD"/>
    <property type="match status" value="1"/>
</dbReference>
<evidence type="ECO:0000256" key="12">
    <source>
        <dbReference type="ARBA" id="ARBA00025712"/>
    </source>
</evidence>
<evidence type="ECO:0000256" key="13">
    <source>
        <dbReference type="ARBA" id="ARBA00025729"/>
    </source>
</evidence>
<dbReference type="AlphaFoldDB" id="A0A9P0A798"/>
<dbReference type="PROSITE" id="PS51296">
    <property type="entry name" value="RIESKE"/>
    <property type="match status" value="1"/>
</dbReference>
<dbReference type="EC" id="1.14.19.21" evidence="14"/>
<feature type="transmembrane region" description="Helical" evidence="17">
    <location>
        <begin position="102"/>
        <end position="120"/>
    </location>
</feature>
<dbReference type="GO" id="GO:0170056">
    <property type="term" value="F:cholesterol 7-desaturase [NAD(P)H] activity"/>
    <property type="evidence" value="ECO:0007669"/>
    <property type="project" value="UniProtKB-EC"/>
</dbReference>
<dbReference type="InterPro" id="IPR050584">
    <property type="entry name" value="Cholesterol_7-desaturase"/>
</dbReference>
<reference evidence="19" key="1">
    <citation type="submission" date="2021-12" db="EMBL/GenBank/DDBJ databases">
        <authorList>
            <person name="King R."/>
        </authorList>
    </citation>
    <scope>NUCLEOTIDE SEQUENCE</scope>
</reference>
<dbReference type="GO" id="GO:0016020">
    <property type="term" value="C:membrane"/>
    <property type="evidence" value="ECO:0007669"/>
    <property type="project" value="UniProtKB-SubCell"/>
</dbReference>
<comment type="pathway">
    <text evidence="3">Hormone biosynthesis.</text>
</comment>
<comment type="pathway">
    <text evidence="12">Steroid hormone biosynthesis; dafachronic acid biosynthesis.</text>
</comment>
<name>A0A9P0A798_BEMTA</name>
<evidence type="ECO:0000256" key="11">
    <source>
        <dbReference type="ARBA" id="ARBA00023136"/>
    </source>
</evidence>
<evidence type="ECO:0000256" key="17">
    <source>
        <dbReference type="SAM" id="Phobius"/>
    </source>
</evidence>
<organism evidence="19 20">
    <name type="scientific">Bemisia tabaci</name>
    <name type="common">Sweetpotato whitefly</name>
    <name type="synonym">Aleurodes tabaci</name>
    <dbReference type="NCBI Taxonomy" id="7038"/>
    <lineage>
        <taxon>Eukaryota</taxon>
        <taxon>Metazoa</taxon>
        <taxon>Ecdysozoa</taxon>
        <taxon>Arthropoda</taxon>
        <taxon>Hexapoda</taxon>
        <taxon>Insecta</taxon>
        <taxon>Pterygota</taxon>
        <taxon>Neoptera</taxon>
        <taxon>Paraneoptera</taxon>
        <taxon>Hemiptera</taxon>
        <taxon>Sternorrhyncha</taxon>
        <taxon>Aleyrodoidea</taxon>
        <taxon>Aleyrodidae</taxon>
        <taxon>Aleyrodinae</taxon>
        <taxon>Bemisia</taxon>
    </lineage>
</organism>
<comment type="catalytic activity">
    <reaction evidence="15">
        <text>cholesterol + NADH + O2 + H(+) = 7-dehydrocholesterol + NAD(+) + 2 H2O</text>
        <dbReference type="Rhea" id="RHEA:51644"/>
        <dbReference type="ChEBI" id="CHEBI:15377"/>
        <dbReference type="ChEBI" id="CHEBI:15378"/>
        <dbReference type="ChEBI" id="CHEBI:15379"/>
        <dbReference type="ChEBI" id="CHEBI:16113"/>
        <dbReference type="ChEBI" id="CHEBI:17759"/>
        <dbReference type="ChEBI" id="CHEBI:57540"/>
        <dbReference type="ChEBI" id="CHEBI:57945"/>
        <dbReference type="EC" id="1.14.19.21"/>
    </reaction>
    <physiologicalReaction direction="left-to-right" evidence="15">
        <dbReference type="Rhea" id="RHEA:51645"/>
    </physiologicalReaction>
</comment>
<dbReference type="InterPro" id="IPR045605">
    <property type="entry name" value="KshA-like_C"/>
</dbReference>
<evidence type="ECO:0000259" key="18">
    <source>
        <dbReference type="PROSITE" id="PS51296"/>
    </source>
</evidence>
<evidence type="ECO:0000313" key="19">
    <source>
        <dbReference type="EMBL" id="CAH0385424.1"/>
    </source>
</evidence>
<dbReference type="Pfam" id="PF19298">
    <property type="entry name" value="KshA_C"/>
    <property type="match status" value="1"/>
</dbReference>
<keyword evidence="4 17" id="KW-0812">Transmembrane</keyword>
<evidence type="ECO:0000256" key="3">
    <source>
        <dbReference type="ARBA" id="ARBA00004972"/>
    </source>
</evidence>
<proteinExistence type="inferred from homology"/>
<keyword evidence="8" id="KW-0560">Oxidoreductase</keyword>
<evidence type="ECO:0000256" key="4">
    <source>
        <dbReference type="ARBA" id="ARBA00022692"/>
    </source>
</evidence>
<gene>
    <name evidence="19" type="ORF">BEMITA_LOCUS4650</name>
</gene>